<dbReference type="InterPro" id="IPR000477">
    <property type="entry name" value="RT_dom"/>
</dbReference>
<dbReference type="AlphaFoldDB" id="A0AAD9KQD3"/>
<comment type="caution">
    <text evidence="2">The sequence shown here is derived from an EMBL/GenBank/DDBJ whole genome shotgun (WGS) entry which is preliminary data.</text>
</comment>
<organism evidence="2 3">
    <name type="scientific">Ridgeia piscesae</name>
    <name type="common">Tubeworm</name>
    <dbReference type="NCBI Taxonomy" id="27915"/>
    <lineage>
        <taxon>Eukaryota</taxon>
        <taxon>Metazoa</taxon>
        <taxon>Spiralia</taxon>
        <taxon>Lophotrochozoa</taxon>
        <taxon>Annelida</taxon>
        <taxon>Polychaeta</taxon>
        <taxon>Sedentaria</taxon>
        <taxon>Canalipalpata</taxon>
        <taxon>Sabellida</taxon>
        <taxon>Siboglinidae</taxon>
        <taxon>Ridgeia</taxon>
    </lineage>
</organism>
<accession>A0AAD9KQD3</accession>
<name>A0AAD9KQD3_RIDPI</name>
<dbReference type="PROSITE" id="PS50878">
    <property type="entry name" value="RT_POL"/>
    <property type="match status" value="1"/>
</dbReference>
<sequence length="161" mass="18166">MQSVYRPKPQRRDSTAESNDLLCILDERKAAILVLLDLSAAFDTIDHTIMLTRLRDRFGITTTCLAWFESNLVNRSQRIQKHGKIPAERPVVFGVPQGSVLGPLMFICYTAPFGDIAHRHEINVHLYADDSQLYLASSPHSDEDTIQAVTRIQDCVAELQD</sequence>
<gene>
    <name evidence="2" type="ORF">NP493_757g00022</name>
</gene>
<dbReference type="PANTHER" id="PTHR33332">
    <property type="entry name" value="REVERSE TRANSCRIPTASE DOMAIN-CONTAINING PROTEIN"/>
    <property type="match status" value="1"/>
</dbReference>
<protein>
    <recommendedName>
        <fullName evidence="1">Reverse transcriptase domain-containing protein</fullName>
    </recommendedName>
</protein>
<dbReference type="Pfam" id="PF00078">
    <property type="entry name" value="RVT_1"/>
    <property type="match status" value="1"/>
</dbReference>
<evidence type="ECO:0000313" key="2">
    <source>
        <dbReference type="EMBL" id="KAK2174718.1"/>
    </source>
</evidence>
<keyword evidence="3" id="KW-1185">Reference proteome</keyword>
<evidence type="ECO:0000259" key="1">
    <source>
        <dbReference type="PROSITE" id="PS50878"/>
    </source>
</evidence>
<dbReference type="Proteomes" id="UP001209878">
    <property type="component" value="Unassembled WGS sequence"/>
</dbReference>
<proteinExistence type="predicted"/>
<reference evidence="2" key="1">
    <citation type="journal article" date="2023" name="Mol. Biol. Evol.">
        <title>Third-Generation Sequencing Reveals the Adaptive Role of the Epigenome in Three Deep-Sea Polychaetes.</title>
        <authorList>
            <person name="Perez M."/>
            <person name="Aroh O."/>
            <person name="Sun Y."/>
            <person name="Lan Y."/>
            <person name="Juniper S.K."/>
            <person name="Young C.R."/>
            <person name="Angers B."/>
            <person name="Qian P.Y."/>
        </authorList>
    </citation>
    <scope>NUCLEOTIDE SEQUENCE</scope>
    <source>
        <strain evidence="2">R07B-5</strain>
    </source>
</reference>
<feature type="domain" description="Reverse transcriptase" evidence="1">
    <location>
        <begin position="1"/>
        <end position="161"/>
    </location>
</feature>
<dbReference type="EMBL" id="JAODUO010000780">
    <property type="protein sequence ID" value="KAK2174718.1"/>
    <property type="molecule type" value="Genomic_DNA"/>
</dbReference>
<evidence type="ECO:0000313" key="3">
    <source>
        <dbReference type="Proteomes" id="UP001209878"/>
    </source>
</evidence>